<accession>A0A5M3Y4P8</accession>
<proteinExistence type="predicted"/>
<dbReference type="Gene3D" id="1.25.40.10">
    <property type="entry name" value="Tetratricopeptide repeat domain"/>
    <property type="match status" value="1"/>
</dbReference>
<dbReference type="RefSeq" id="WP_155351560.1">
    <property type="nucleotide sequence ID" value="NZ_BAAAHM010000063.1"/>
</dbReference>
<dbReference type="Pfam" id="PF20703">
    <property type="entry name" value="nSTAND1"/>
    <property type="match status" value="1"/>
</dbReference>
<dbReference type="InterPro" id="IPR019734">
    <property type="entry name" value="TPR_rpt"/>
</dbReference>
<dbReference type="Gene3D" id="3.40.50.300">
    <property type="entry name" value="P-loop containing nucleotide triphosphate hydrolases"/>
    <property type="match status" value="1"/>
</dbReference>
<dbReference type="InterPro" id="IPR027417">
    <property type="entry name" value="P-loop_NTPase"/>
</dbReference>
<gene>
    <name evidence="2" type="ORF">Aple_097800</name>
</gene>
<dbReference type="OrthoDB" id="3204522at2"/>
<dbReference type="InterPro" id="IPR011990">
    <property type="entry name" value="TPR-like_helical_dom_sf"/>
</dbReference>
<dbReference type="PANTHER" id="PTHR47691:SF3">
    <property type="entry name" value="HTH-TYPE TRANSCRIPTIONAL REGULATOR RV0890C-RELATED"/>
    <property type="match status" value="1"/>
</dbReference>
<dbReference type="SMART" id="SM00028">
    <property type="entry name" value="TPR"/>
    <property type="match status" value="3"/>
</dbReference>
<keyword evidence="3" id="KW-1185">Reference proteome</keyword>
<dbReference type="EMBL" id="BLAF01000100">
    <property type="protein sequence ID" value="GES26881.1"/>
    <property type="molecule type" value="Genomic_DNA"/>
</dbReference>
<sequence>MIPDIVPAASIDEPYVGLRAFQADESDKFFGREQEAHQLSDLWQANRMTILHAPSGMGKTSLIQAGVLPLIEPYKTDVLPIGRVIYSSSFPTPALPEHNPHVFALLSSWSPQEAPMRLARMTLRGFLARRLSRLDPYGDPVLVLIAIDQAEELFIDSVERRPYREWFIAQLVEALDDDPNLRLLVSIREDLLGELQSYELQLAGIDREYFPLGPLSCAEAVHAVEDPLAKPQRAFTETRRAFADGVAAALVQDLRMVDLASASTAEGATLPLLETVEPVRLQVACSTLWRALPPEVTLITSAHVRQYALTDPSLTEFGDGVLAWVAASHSYPGGPAGLKAWLRANFVDQAAHRQRVYQGQTLTAGVPNAIVRSLASRNILRIEKVLDEHWCELSHDRLVEWVTRDAYTSMVDERPPTAEHFLHQAELALAEGNLVVARGQAELAASITADDLQLNAEIESFLGNVAYKQDEFQRAVDHYETAATLFTRLGDATEAVGRLLAAIGRVRMYQGFPDQAVRELTAALDRVGGGDVSIMTQLGWALWYGGEPSRAKEILDGLLLQEGRVAEALRARGEILADLGEPEEALRDLDQLGPLQYPSARAARALALGQVGRSAEAELEIAEALSEAPDQATVLIYAARLRQLADDRSAAADLARQALAAPPPMLPVHLRGLAAELIDSGD</sequence>
<dbReference type="AlphaFoldDB" id="A0A5M3Y4P8"/>
<evidence type="ECO:0000313" key="2">
    <source>
        <dbReference type="EMBL" id="GES26881.1"/>
    </source>
</evidence>
<dbReference type="SUPFAM" id="SSF52540">
    <property type="entry name" value="P-loop containing nucleoside triphosphate hydrolases"/>
    <property type="match status" value="1"/>
</dbReference>
<name>A0A5M3Y4P8_9ACTN</name>
<protein>
    <recommendedName>
        <fullName evidence="1">Novel STAND NTPase 1 domain-containing protein</fullName>
    </recommendedName>
</protein>
<evidence type="ECO:0000259" key="1">
    <source>
        <dbReference type="Pfam" id="PF20703"/>
    </source>
</evidence>
<organism evidence="2 3">
    <name type="scientific">Acrocarpospora pleiomorpha</name>
    <dbReference type="NCBI Taxonomy" id="90975"/>
    <lineage>
        <taxon>Bacteria</taxon>
        <taxon>Bacillati</taxon>
        <taxon>Actinomycetota</taxon>
        <taxon>Actinomycetes</taxon>
        <taxon>Streptosporangiales</taxon>
        <taxon>Streptosporangiaceae</taxon>
        <taxon>Acrocarpospora</taxon>
    </lineage>
</organism>
<dbReference type="Proteomes" id="UP000377595">
    <property type="component" value="Unassembled WGS sequence"/>
</dbReference>
<dbReference type="PANTHER" id="PTHR47691">
    <property type="entry name" value="REGULATOR-RELATED"/>
    <property type="match status" value="1"/>
</dbReference>
<reference evidence="2 3" key="1">
    <citation type="submission" date="2019-10" db="EMBL/GenBank/DDBJ databases">
        <title>Whole genome shotgun sequence of Acrocarpospora pleiomorpha NBRC 16267.</title>
        <authorList>
            <person name="Ichikawa N."/>
            <person name="Kimura A."/>
            <person name="Kitahashi Y."/>
            <person name="Komaki H."/>
            <person name="Oguchi A."/>
        </authorList>
    </citation>
    <scope>NUCLEOTIDE SEQUENCE [LARGE SCALE GENOMIC DNA]</scope>
    <source>
        <strain evidence="2 3">NBRC 16267</strain>
    </source>
</reference>
<feature type="domain" description="Novel STAND NTPase 1" evidence="1">
    <location>
        <begin position="14"/>
        <end position="275"/>
    </location>
</feature>
<comment type="caution">
    <text evidence="2">The sequence shown here is derived from an EMBL/GenBank/DDBJ whole genome shotgun (WGS) entry which is preliminary data.</text>
</comment>
<dbReference type="InterPro" id="IPR049052">
    <property type="entry name" value="nSTAND1"/>
</dbReference>
<evidence type="ECO:0000313" key="3">
    <source>
        <dbReference type="Proteomes" id="UP000377595"/>
    </source>
</evidence>
<dbReference type="SUPFAM" id="SSF48452">
    <property type="entry name" value="TPR-like"/>
    <property type="match status" value="1"/>
</dbReference>